<comment type="caution">
    <text evidence="2">The sequence shown here is derived from an EMBL/GenBank/DDBJ whole genome shotgun (WGS) entry which is preliminary data.</text>
</comment>
<dbReference type="Proteomes" id="UP001430848">
    <property type="component" value="Unassembled WGS sequence"/>
</dbReference>
<evidence type="ECO:0000256" key="1">
    <source>
        <dbReference type="SAM" id="Phobius"/>
    </source>
</evidence>
<keyword evidence="1" id="KW-1133">Transmembrane helix</keyword>
<dbReference type="PANTHER" id="PTHR35394:SF5">
    <property type="entry name" value="DUF3176 DOMAIN-CONTAINING PROTEIN"/>
    <property type="match status" value="1"/>
</dbReference>
<name>A0ABR1NZX8_DIAER</name>
<keyword evidence="1" id="KW-0472">Membrane</keyword>
<feature type="transmembrane region" description="Helical" evidence="1">
    <location>
        <begin position="167"/>
        <end position="190"/>
    </location>
</feature>
<gene>
    <name evidence="2" type="ORF">SLS63_009271</name>
</gene>
<reference evidence="2 3" key="1">
    <citation type="submission" date="2024-02" db="EMBL/GenBank/DDBJ databases">
        <title>De novo assembly and annotation of 12 fungi associated with fruit tree decline syndrome in Ontario, Canada.</title>
        <authorList>
            <person name="Sulman M."/>
            <person name="Ellouze W."/>
            <person name="Ilyukhin E."/>
        </authorList>
    </citation>
    <scope>NUCLEOTIDE SEQUENCE [LARGE SCALE GENOMIC DNA]</scope>
    <source>
        <strain evidence="2 3">M169</strain>
    </source>
</reference>
<proteinExistence type="predicted"/>
<accession>A0ABR1NZX8</accession>
<evidence type="ECO:0000313" key="3">
    <source>
        <dbReference type="Proteomes" id="UP001430848"/>
    </source>
</evidence>
<keyword evidence="3" id="KW-1185">Reference proteome</keyword>
<organism evidence="2 3">
    <name type="scientific">Diaporthe eres</name>
    <name type="common">Phomopsis oblonga</name>
    <dbReference type="NCBI Taxonomy" id="83184"/>
    <lineage>
        <taxon>Eukaryota</taxon>
        <taxon>Fungi</taxon>
        <taxon>Dikarya</taxon>
        <taxon>Ascomycota</taxon>
        <taxon>Pezizomycotina</taxon>
        <taxon>Sordariomycetes</taxon>
        <taxon>Sordariomycetidae</taxon>
        <taxon>Diaporthales</taxon>
        <taxon>Diaporthaceae</taxon>
        <taxon>Diaporthe</taxon>
        <taxon>Diaporthe eres species complex</taxon>
    </lineage>
</organism>
<sequence length="259" mass="29280">MTLRNGSWQSCMPTTQNTTATTLRVNTMSMTLIMSQIVDNDEQPSLSSTYLENINPVASLWYPDDCVWWFGRHAAEKMEEFLRDFFKDQILWLPAASKNRSCVYGDLWVLNLFRNGTASMDTVGAFLDGLAWSMTAAMRQTSTSDDSLRRSVSGQTQVVQSCLAVRWVWLSLPASLLGLQLAFLVAIVVISGSAEHWRGDWKDSSLALLYHGLKVSAPLSDEKVESEELRDKDGMFKVARATKVQLRQDKDDWRFHTVP</sequence>
<evidence type="ECO:0000313" key="2">
    <source>
        <dbReference type="EMBL" id="KAK7721991.1"/>
    </source>
</evidence>
<protein>
    <submittedName>
        <fullName evidence="2">Uncharacterized protein</fullName>
    </submittedName>
</protein>
<dbReference type="EMBL" id="JAKNSF020000067">
    <property type="protein sequence ID" value="KAK7721991.1"/>
    <property type="molecule type" value="Genomic_DNA"/>
</dbReference>
<keyword evidence="1" id="KW-0812">Transmembrane</keyword>
<dbReference type="PANTHER" id="PTHR35394">
    <property type="entry name" value="DUF3176 DOMAIN-CONTAINING PROTEIN"/>
    <property type="match status" value="1"/>
</dbReference>